<evidence type="ECO:0000256" key="2">
    <source>
        <dbReference type="ARBA" id="ARBA00022670"/>
    </source>
</evidence>
<sequence>MKFKLFLLIFNLFILPLFCFKMTGMKNKRLNKKLIFEQNKVNTPKYSEEWFDNVPIDHYSYLNSKTFKLRYLINIDYFKQKNAPIFIVLGDEGTIEDDPPAYGFVYDIAPLFGAAIIFAEHRFFGKTLPFGNNSYLNVENMGYLSPEQAMGDYALLIKYLKEQRLSNANKSPVIAFGGSYAGMLVAWMRVKFPHLVDGGIAASAPVRYFENVPFTIDSSYHDIIAKDFLYYGCTTQMILKTFDAIRQLANTSEGRKFLNENYKLSPLSQINVPSDSEHLINAFTSIMDFMAMWNYNYYYIPYPVNVSCQGFVSAKTSEQIALALLPTFNLIYVKTNNTFQLWNWDDDEMEEDSDRYGWNWLICTELVFTNCSRGPPFVVFDKTCPFNEKDNLKYCLENFSKFGYNEALFRPNWATTNYGYDFTTATNLVFTNGIFDPWSGGGWRQTTTNVGSVYSYITDGGHCYDIRRARADDTQSIKDIRRLETIHIGEWIHQAKFKITNSTDGE</sequence>
<organism evidence="7 8">
    <name type="scientific">Meloidogyne graminicola</name>
    <dbReference type="NCBI Taxonomy" id="189291"/>
    <lineage>
        <taxon>Eukaryota</taxon>
        <taxon>Metazoa</taxon>
        <taxon>Ecdysozoa</taxon>
        <taxon>Nematoda</taxon>
        <taxon>Chromadorea</taxon>
        <taxon>Rhabditida</taxon>
        <taxon>Tylenchina</taxon>
        <taxon>Tylenchomorpha</taxon>
        <taxon>Tylenchoidea</taxon>
        <taxon>Meloidogynidae</taxon>
        <taxon>Meloidogyninae</taxon>
        <taxon>Meloidogyne</taxon>
    </lineage>
</organism>
<dbReference type="SUPFAM" id="SSF53474">
    <property type="entry name" value="alpha/beta-Hydrolases"/>
    <property type="match status" value="2"/>
</dbReference>
<dbReference type="GO" id="GO:0008239">
    <property type="term" value="F:dipeptidyl-peptidase activity"/>
    <property type="evidence" value="ECO:0007669"/>
    <property type="project" value="TreeGrafter"/>
</dbReference>
<keyword evidence="5" id="KW-0325">Glycoprotein</keyword>
<dbReference type="EMBL" id="JABEBT010000087">
    <property type="protein sequence ID" value="KAF7633017.1"/>
    <property type="molecule type" value="Genomic_DNA"/>
</dbReference>
<evidence type="ECO:0000256" key="4">
    <source>
        <dbReference type="ARBA" id="ARBA00022801"/>
    </source>
</evidence>
<keyword evidence="2" id="KW-0645">Protease</keyword>
<evidence type="ECO:0000256" key="6">
    <source>
        <dbReference type="SAM" id="SignalP"/>
    </source>
</evidence>
<dbReference type="Gene3D" id="3.40.50.1820">
    <property type="entry name" value="alpha/beta hydrolase"/>
    <property type="match status" value="1"/>
</dbReference>
<dbReference type="Proteomes" id="UP000605970">
    <property type="component" value="Unassembled WGS sequence"/>
</dbReference>
<keyword evidence="8" id="KW-1185">Reference proteome</keyword>
<accession>A0A8S9ZIB1</accession>
<dbReference type="PANTHER" id="PTHR11010:SF38">
    <property type="entry name" value="LYSOSOMAL PRO-X CARBOXYPEPTIDASE"/>
    <property type="match status" value="1"/>
</dbReference>
<reference evidence="7" key="1">
    <citation type="journal article" date="2020" name="Ecol. Evol.">
        <title>Genome structure and content of the rice root-knot nematode (Meloidogyne graminicola).</title>
        <authorList>
            <person name="Phan N.T."/>
            <person name="Danchin E.G.J."/>
            <person name="Klopp C."/>
            <person name="Perfus-Barbeoch L."/>
            <person name="Kozlowski D.K."/>
            <person name="Koutsovoulos G.D."/>
            <person name="Lopez-Roques C."/>
            <person name="Bouchez O."/>
            <person name="Zahm M."/>
            <person name="Besnard G."/>
            <person name="Bellafiore S."/>
        </authorList>
    </citation>
    <scope>NUCLEOTIDE SEQUENCE</scope>
    <source>
        <strain evidence="7">VN-18</strain>
    </source>
</reference>
<evidence type="ECO:0000256" key="3">
    <source>
        <dbReference type="ARBA" id="ARBA00022729"/>
    </source>
</evidence>
<protein>
    <submittedName>
        <fullName evidence="7">Uncharacterized protein</fullName>
    </submittedName>
</protein>
<dbReference type="InterPro" id="IPR008758">
    <property type="entry name" value="Peptidase_S28"/>
</dbReference>
<evidence type="ECO:0000313" key="8">
    <source>
        <dbReference type="Proteomes" id="UP000605970"/>
    </source>
</evidence>
<keyword evidence="4" id="KW-0378">Hydrolase</keyword>
<evidence type="ECO:0000256" key="1">
    <source>
        <dbReference type="ARBA" id="ARBA00011079"/>
    </source>
</evidence>
<dbReference type="Pfam" id="PF05577">
    <property type="entry name" value="Peptidase_S28"/>
    <property type="match status" value="1"/>
</dbReference>
<dbReference type="GO" id="GO:0006508">
    <property type="term" value="P:proteolysis"/>
    <property type="evidence" value="ECO:0007669"/>
    <property type="project" value="UniProtKB-KW"/>
</dbReference>
<comment type="caution">
    <text evidence="7">The sequence shown here is derived from an EMBL/GenBank/DDBJ whole genome shotgun (WGS) entry which is preliminary data.</text>
</comment>
<dbReference type="PANTHER" id="PTHR11010">
    <property type="entry name" value="PROTEASE S28 PRO-X CARBOXYPEPTIDASE-RELATED"/>
    <property type="match status" value="1"/>
</dbReference>
<dbReference type="InterPro" id="IPR029058">
    <property type="entry name" value="AB_hydrolase_fold"/>
</dbReference>
<gene>
    <name evidence="7" type="ORF">Mgra_00007598</name>
</gene>
<dbReference type="OrthoDB" id="2130629at2759"/>
<proteinExistence type="inferred from homology"/>
<feature type="signal peptide" evidence="6">
    <location>
        <begin position="1"/>
        <end position="19"/>
    </location>
</feature>
<comment type="similarity">
    <text evidence="1">Belongs to the peptidase S28 family.</text>
</comment>
<evidence type="ECO:0000313" key="7">
    <source>
        <dbReference type="EMBL" id="KAF7633017.1"/>
    </source>
</evidence>
<dbReference type="GO" id="GO:0070008">
    <property type="term" value="F:serine-type exopeptidase activity"/>
    <property type="evidence" value="ECO:0007669"/>
    <property type="project" value="InterPro"/>
</dbReference>
<name>A0A8S9ZIB1_9BILA</name>
<keyword evidence="3 6" id="KW-0732">Signal</keyword>
<feature type="chain" id="PRO_5035827463" evidence="6">
    <location>
        <begin position="20"/>
        <end position="506"/>
    </location>
</feature>
<dbReference type="Gene3D" id="1.20.120.980">
    <property type="entry name" value="Serine carboxypeptidase S28, SKS domain"/>
    <property type="match status" value="1"/>
</dbReference>
<evidence type="ECO:0000256" key="5">
    <source>
        <dbReference type="ARBA" id="ARBA00023180"/>
    </source>
</evidence>
<dbReference type="AlphaFoldDB" id="A0A8S9ZIB1"/>
<dbReference type="InterPro" id="IPR042269">
    <property type="entry name" value="Ser_carbopepase_S28_SKS"/>
</dbReference>